<dbReference type="InterPro" id="IPR002925">
    <property type="entry name" value="Dienelactn_hydro"/>
</dbReference>
<dbReference type="STRING" id="1505087.AYJ54_16710"/>
<dbReference type="AlphaFoldDB" id="A0A176YL61"/>
<gene>
    <name evidence="2" type="ORF">AYJ54_16710</name>
</gene>
<name>A0A176YL61_9BRAD</name>
<dbReference type="GO" id="GO:0016787">
    <property type="term" value="F:hydrolase activity"/>
    <property type="evidence" value="ECO:0007669"/>
    <property type="project" value="InterPro"/>
</dbReference>
<dbReference type="Gene3D" id="3.40.50.1820">
    <property type="entry name" value="alpha/beta hydrolase"/>
    <property type="match status" value="1"/>
</dbReference>
<accession>A0A176YL61</accession>
<dbReference type="SUPFAM" id="SSF53474">
    <property type="entry name" value="alpha/beta-Hydrolases"/>
    <property type="match status" value="1"/>
</dbReference>
<feature type="domain" description="Dienelactone hydrolase" evidence="1">
    <location>
        <begin position="32"/>
        <end position="161"/>
    </location>
</feature>
<evidence type="ECO:0000259" key="1">
    <source>
        <dbReference type="Pfam" id="PF01738"/>
    </source>
</evidence>
<evidence type="ECO:0000313" key="3">
    <source>
        <dbReference type="Proteomes" id="UP000076959"/>
    </source>
</evidence>
<evidence type="ECO:0000313" key="2">
    <source>
        <dbReference type="EMBL" id="OAF07747.1"/>
    </source>
</evidence>
<dbReference type="RefSeq" id="WP_063701908.1">
    <property type="nucleotide sequence ID" value="NZ_LUUB01000065.1"/>
</dbReference>
<dbReference type="OrthoDB" id="9782215at2"/>
<reference evidence="2 3" key="1">
    <citation type="submission" date="2016-03" db="EMBL/GenBank/DDBJ databases">
        <title>Draft Genome Sequence of the Strain BR 10245 (Bradyrhizobium sp.) isolated from nodules of Centrolobium paraense.</title>
        <authorList>
            <person name="Simoes-Araujo J.L.Sr."/>
            <person name="Barauna A.C."/>
            <person name="Silva K."/>
            <person name="Zilli J.E."/>
        </authorList>
    </citation>
    <scope>NUCLEOTIDE SEQUENCE [LARGE SCALE GENOMIC DNA]</scope>
    <source>
        <strain evidence="2 3">BR 10245</strain>
    </source>
</reference>
<proteinExistence type="predicted"/>
<protein>
    <recommendedName>
        <fullName evidence="1">Dienelactone hydrolase domain-containing protein</fullName>
    </recommendedName>
</protein>
<dbReference type="Pfam" id="PF01738">
    <property type="entry name" value="DLH"/>
    <property type="match status" value="1"/>
</dbReference>
<dbReference type="Proteomes" id="UP000076959">
    <property type="component" value="Unassembled WGS sequence"/>
</dbReference>
<comment type="caution">
    <text evidence="2">The sequence shown here is derived from an EMBL/GenBank/DDBJ whole genome shotgun (WGS) entry which is preliminary data.</text>
</comment>
<dbReference type="InterPro" id="IPR029058">
    <property type="entry name" value="AB_hydrolase_fold"/>
</dbReference>
<keyword evidence="3" id="KW-1185">Reference proteome</keyword>
<dbReference type="EMBL" id="LUUB01000065">
    <property type="protein sequence ID" value="OAF07747.1"/>
    <property type="molecule type" value="Genomic_DNA"/>
</dbReference>
<sequence>MAELRSDIDDFTRRDLALLGKTRPVLTTGTVGPAVIVIHEVYGFTPTLARFCRWVRDAGFCVYAPVLFGSVDASNPERILPSRLFGLCISREFYLFAAGKSSPVVEWLKELARLAHRECGELGVGAIGMCLTGTLALAMAVEPDVFAPVVAQPGLPSHKPAAIDVSAADLTIIRGRVEREGLLVRGYRFEGDKFCRAERFETLQRELGKGFVGTTLPDSAANPKGRKPPHSLFTTELIDAAGQPTRAAVDEVIGFFRERLPSPVKVYP</sequence>
<organism evidence="2 3">
    <name type="scientific">Bradyrhizobium centrolobii</name>
    <dbReference type="NCBI Taxonomy" id="1505087"/>
    <lineage>
        <taxon>Bacteria</taxon>
        <taxon>Pseudomonadati</taxon>
        <taxon>Pseudomonadota</taxon>
        <taxon>Alphaproteobacteria</taxon>
        <taxon>Hyphomicrobiales</taxon>
        <taxon>Nitrobacteraceae</taxon>
        <taxon>Bradyrhizobium</taxon>
    </lineage>
</organism>